<keyword evidence="3" id="KW-1185">Reference proteome</keyword>
<organism evidence="2 3">
    <name type="scientific">Corynebacterium vitaeruminis DSM 20294</name>
    <dbReference type="NCBI Taxonomy" id="1224164"/>
    <lineage>
        <taxon>Bacteria</taxon>
        <taxon>Bacillati</taxon>
        <taxon>Actinomycetota</taxon>
        <taxon>Actinomycetes</taxon>
        <taxon>Mycobacteriales</taxon>
        <taxon>Corynebacteriaceae</taxon>
        <taxon>Corynebacterium</taxon>
    </lineage>
</organism>
<name>W5Y0T4_9CORY</name>
<evidence type="ECO:0008006" key="4">
    <source>
        <dbReference type="Google" id="ProtNLM"/>
    </source>
</evidence>
<evidence type="ECO:0000256" key="1">
    <source>
        <dbReference type="SAM" id="Phobius"/>
    </source>
</evidence>
<dbReference type="HOGENOM" id="CLU_112366_1_0_11"/>
<protein>
    <recommendedName>
        <fullName evidence="4">1-deoxy-D-xylulose-5-phosphate synthase</fullName>
    </recommendedName>
</protein>
<keyword evidence="1" id="KW-1133">Transmembrane helix</keyword>
<evidence type="ECO:0000313" key="3">
    <source>
        <dbReference type="Proteomes" id="UP000019222"/>
    </source>
</evidence>
<dbReference type="eggNOG" id="ENOG5031GYN">
    <property type="taxonomic scope" value="Bacteria"/>
</dbReference>
<dbReference type="InterPro" id="IPR046498">
    <property type="entry name" value="Rv1476-like"/>
</dbReference>
<dbReference type="RefSeq" id="WP_025252855.1">
    <property type="nucleotide sequence ID" value="NZ_CP004353.1"/>
</dbReference>
<keyword evidence="1" id="KW-0812">Transmembrane</keyword>
<reference evidence="2 3" key="1">
    <citation type="submission" date="2013-02" db="EMBL/GenBank/DDBJ databases">
        <title>The complete genome sequence of Corynebacterium vitaeruminis DSM 20294.</title>
        <authorList>
            <person name="Ruckert C."/>
            <person name="Albersmeier A."/>
            <person name="Kalinowski J."/>
        </authorList>
    </citation>
    <scope>NUCLEOTIDE SEQUENCE [LARGE SCALE GENOMIC DNA]</scope>
    <source>
        <strain evidence="3">ATCC 10234</strain>
    </source>
</reference>
<keyword evidence="1" id="KW-0472">Membrane</keyword>
<dbReference type="AlphaFoldDB" id="W5Y0T4"/>
<dbReference type="Proteomes" id="UP000019222">
    <property type="component" value="Chromosome"/>
</dbReference>
<proteinExistence type="predicted"/>
<dbReference type="PATRIC" id="fig|1224164.3.peg.1451"/>
<dbReference type="KEGG" id="cvt:B843_07235"/>
<accession>W5Y0T4</accession>
<dbReference type="EMBL" id="CP004353">
    <property type="protein sequence ID" value="AHI22832.1"/>
    <property type="molecule type" value="Genomic_DNA"/>
</dbReference>
<dbReference type="Pfam" id="PF20381">
    <property type="entry name" value="Rv1476"/>
    <property type="match status" value="1"/>
</dbReference>
<gene>
    <name evidence="2" type="ORF">B843_07235</name>
</gene>
<feature type="transmembrane region" description="Helical" evidence="1">
    <location>
        <begin position="132"/>
        <end position="152"/>
    </location>
</feature>
<sequence length="157" mass="16129">MIPANVDMGALTAQLEQGQVALQSENGGLRQSLESSVSYASDHGFGSLGIAVLDQDPAVTADLRDIAQVLRTDTALDTVIVRSPGSGAIVSTTHSRADIESAQWNFLANPDYAQATVGLVDHIEADPVPGGALVALALVAIVAAVAATVVVVKRMGR</sequence>
<evidence type="ECO:0000313" key="2">
    <source>
        <dbReference type="EMBL" id="AHI22832.1"/>
    </source>
</evidence>